<dbReference type="EMBL" id="CP039852">
    <property type="protein sequence ID" value="QCZ92242.1"/>
    <property type="molecule type" value="Genomic_DNA"/>
</dbReference>
<proteinExistence type="predicted"/>
<dbReference type="KEGG" id="salk:FBQ74_01570"/>
<keyword evidence="4" id="KW-1133">Transmembrane helix</keyword>
<dbReference type="Gene3D" id="3.30.70.270">
    <property type="match status" value="1"/>
</dbReference>
<dbReference type="GO" id="GO:0043709">
    <property type="term" value="P:cell adhesion involved in single-species biofilm formation"/>
    <property type="evidence" value="ECO:0007669"/>
    <property type="project" value="TreeGrafter"/>
</dbReference>
<dbReference type="GO" id="GO:0005886">
    <property type="term" value="C:plasma membrane"/>
    <property type="evidence" value="ECO:0007669"/>
    <property type="project" value="TreeGrafter"/>
</dbReference>
<evidence type="ECO:0000256" key="2">
    <source>
        <dbReference type="ARBA" id="ARBA00012528"/>
    </source>
</evidence>
<comment type="cofactor">
    <cofactor evidence="1">
        <name>Mg(2+)</name>
        <dbReference type="ChEBI" id="CHEBI:18420"/>
    </cofactor>
</comment>
<dbReference type="FunFam" id="3.30.70.270:FF:000001">
    <property type="entry name" value="Diguanylate cyclase domain protein"/>
    <property type="match status" value="1"/>
</dbReference>
<comment type="catalytic activity">
    <reaction evidence="3">
        <text>2 GTP = 3',3'-c-di-GMP + 2 diphosphate</text>
        <dbReference type="Rhea" id="RHEA:24898"/>
        <dbReference type="ChEBI" id="CHEBI:33019"/>
        <dbReference type="ChEBI" id="CHEBI:37565"/>
        <dbReference type="ChEBI" id="CHEBI:58805"/>
        <dbReference type="EC" id="2.7.7.65"/>
    </reaction>
</comment>
<evidence type="ECO:0000313" key="8">
    <source>
        <dbReference type="Proteomes" id="UP000304912"/>
    </source>
</evidence>
<dbReference type="OrthoDB" id="6377654at2"/>
<dbReference type="SMART" id="SM00267">
    <property type="entry name" value="GGDEF"/>
    <property type="match status" value="1"/>
</dbReference>
<dbReference type="PANTHER" id="PTHR45138:SF9">
    <property type="entry name" value="DIGUANYLATE CYCLASE DGCM-RELATED"/>
    <property type="match status" value="1"/>
</dbReference>
<feature type="transmembrane region" description="Helical" evidence="4">
    <location>
        <begin position="406"/>
        <end position="430"/>
    </location>
</feature>
<dbReference type="GO" id="GO:1902201">
    <property type="term" value="P:negative regulation of bacterial-type flagellum-dependent cell motility"/>
    <property type="evidence" value="ECO:0007669"/>
    <property type="project" value="TreeGrafter"/>
</dbReference>
<evidence type="ECO:0000256" key="1">
    <source>
        <dbReference type="ARBA" id="ARBA00001946"/>
    </source>
</evidence>
<dbReference type="RefSeq" id="WP_139755003.1">
    <property type="nucleotide sequence ID" value="NZ_CP039852.1"/>
</dbReference>
<dbReference type="InterPro" id="IPR050469">
    <property type="entry name" value="Diguanylate_Cyclase"/>
</dbReference>
<dbReference type="InterPro" id="IPR029787">
    <property type="entry name" value="Nucleotide_cyclase"/>
</dbReference>
<dbReference type="GO" id="GO:0052621">
    <property type="term" value="F:diguanylate cyclase activity"/>
    <property type="evidence" value="ECO:0007669"/>
    <property type="project" value="UniProtKB-EC"/>
</dbReference>
<keyword evidence="5" id="KW-0732">Signal</keyword>
<gene>
    <name evidence="7" type="ORF">FBQ74_01570</name>
</gene>
<evidence type="ECO:0000256" key="4">
    <source>
        <dbReference type="SAM" id="Phobius"/>
    </source>
</evidence>
<dbReference type="SUPFAM" id="SSF48452">
    <property type="entry name" value="TPR-like"/>
    <property type="match status" value="1"/>
</dbReference>
<accession>A0A5B7Y9C5</accession>
<feature type="signal peptide" evidence="5">
    <location>
        <begin position="1"/>
        <end position="20"/>
    </location>
</feature>
<keyword evidence="4" id="KW-0472">Membrane</keyword>
<evidence type="ECO:0000313" key="7">
    <source>
        <dbReference type="EMBL" id="QCZ92242.1"/>
    </source>
</evidence>
<organism evidence="7 8">
    <name type="scientific">Salinimonas iocasae</name>
    <dbReference type="NCBI Taxonomy" id="2572577"/>
    <lineage>
        <taxon>Bacteria</taxon>
        <taxon>Pseudomonadati</taxon>
        <taxon>Pseudomonadota</taxon>
        <taxon>Gammaproteobacteria</taxon>
        <taxon>Alteromonadales</taxon>
        <taxon>Alteromonadaceae</taxon>
        <taxon>Alteromonas/Salinimonas group</taxon>
        <taxon>Salinimonas</taxon>
    </lineage>
</organism>
<dbReference type="Proteomes" id="UP000304912">
    <property type="component" value="Chromosome"/>
</dbReference>
<evidence type="ECO:0000256" key="3">
    <source>
        <dbReference type="ARBA" id="ARBA00034247"/>
    </source>
</evidence>
<dbReference type="NCBIfam" id="TIGR00254">
    <property type="entry name" value="GGDEF"/>
    <property type="match status" value="1"/>
</dbReference>
<protein>
    <recommendedName>
        <fullName evidence="2">diguanylate cyclase</fullName>
        <ecNumber evidence="2">2.7.7.65</ecNumber>
    </recommendedName>
</protein>
<dbReference type="PROSITE" id="PS50887">
    <property type="entry name" value="GGDEF"/>
    <property type="match status" value="1"/>
</dbReference>
<dbReference type="SUPFAM" id="SSF55073">
    <property type="entry name" value="Nucleotide cyclase"/>
    <property type="match status" value="1"/>
</dbReference>
<dbReference type="InterPro" id="IPR000160">
    <property type="entry name" value="GGDEF_dom"/>
</dbReference>
<feature type="domain" description="GGDEF" evidence="6">
    <location>
        <begin position="473"/>
        <end position="605"/>
    </location>
</feature>
<dbReference type="PANTHER" id="PTHR45138">
    <property type="entry name" value="REGULATORY COMPONENTS OF SENSORY TRANSDUCTION SYSTEM"/>
    <property type="match status" value="1"/>
</dbReference>
<reference evidence="7 8" key="1">
    <citation type="submission" date="2019-04" db="EMBL/GenBank/DDBJ databases">
        <title>Salinimonas iocasae sp. nov., a halophilic bacterium isolated from the outer tube casing of tubeworms in Okinawa Trough.</title>
        <authorList>
            <person name="Zhang H."/>
            <person name="Wang H."/>
            <person name="Li C."/>
        </authorList>
    </citation>
    <scope>NUCLEOTIDE SEQUENCE [LARGE SCALE GENOMIC DNA]</scope>
    <source>
        <strain evidence="7 8">KX18D6</strain>
    </source>
</reference>
<feature type="chain" id="PRO_5023114032" description="diguanylate cyclase" evidence="5">
    <location>
        <begin position="21"/>
        <end position="614"/>
    </location>
</feature>
<name>A0A5B7Y9C5_9ALTE</name>
<dbReference type="AlphaFoldDB" id="A0A5B7Y9C5"/>
<keyword evidence="4" id="KW-0812">Transmembrane</keyword>
<dbReference type="Gene3D" id="1.25.40.10">
    <property type="entry name" value="Tetratricopeptide repeat domain"/>
    <property type="match status" value="1"/>
</dbReference>
<dbReference type="InterPro" id="IPR011990">
    <property type="entry name" value="TPR-like_helical_dom_sf"/>
</dbReference>
<dbReference type="InterPro" id="IPR043128">
    <property type="entry name" value="Rev_trsase/Diguanyl_cyclase"/>
</dbReference>
<keyword evidence="8" id="KW-1185">Reference proteome</keyword>
<dbReference type="EC" id="2.7.7.65" evidence="2"/>
<evidence type="ECO:0000259" key="6">
    <source>
        <dbReference type="PROSITE" id="PS50887"/>
    </source>
</evidence>
<dbReference type="Pfam" id="PF00990">
    <property type="entry name" value="GGDEF"/>
    <property type="match status" value="1"/>
</dbReference>
<dbReference type="CDD" id="cd01949">
    <property type="entry name" value="GGDEF"/>
    <property type="match status" value="1"/>
</dbReference>
<sequence length="614" mass="70592">MFLRVVTVTLLLCLCHPLFADTLVDYGAKRHEILQLTPESRLQALTNHPFDITTTLGKYFYLSSFLYIENDPAFYTLTETELNTLRTDYPRYYYEREALMVWLSDLSYDEQFEKYRAIQSIARENNWPRIEGWTTSLLVYSLLTAGLHFNAILEINNYIPLSSDNLSQGMAYDYSLSDIFHNMYSALFSLGDFKGALEFCRKYKNNAPEDPDVQIDGLSCEILTLINLKKFDEAWVSLKKMSKLAEDTGRDDLKVQLLTYSAVYFREQERPELTFLYAKDALELHLKAESIQYSTEYSLYKLLTASQIELNNSDEAGFYLNKMQNVPETFRTEGPRENVNELYAKAKVQSLNGEHAKANLHYEEAIKVLFYKEKANFSFSQLKSIDNAIDARDLSLTKEKLSQKELHFTIAVSVAIISSLVALIVGLILWRHLSKKRNLEHFSRIDSLTRVYNRWFAIDTIKARINHMKRQDDKICVALIDLDHFKRLNDLFGHQIGDAVLSHFARLSKYQFHDADVFGRYGGETFVLMLSDATQNEAKEKLQSLRNILSQQDLTKLGAEGTLTFSAGVVEINEKAEIDLILSQCDKLLYAAKQNGRNQVICAPLRSDSQQGIV</sequence>
<evidence type="ECO:0000256" key="5">
    <source>
        <dbReference type="SAM" id="SignalP"/>
    </source>
</evidence>